<dbReference type="CDD" id="cd14728">
    <property type="entry name" value="Ere-like"/>
    <property type="match status" value="1"/>
</dbReference>
<protein>
    <submittedName>
        <fullName evidence="1">Erythromycin esterase-like enzyme</fullName>
    </submittedName>
</protein>
<dbReference type="Pfam" id="PF05139">
    <property type="entry name" value="Erythro_esteras"/>
    <property type="match status" value="1"/>
</dbReference>
<organism evidence="1 2">
    <name type="scientific">Allocoleopsis franciscana PCC 7113</name>
    <dbReference type="NCBI Taxonomy" id="1173027"/>
    <lineage>
        <taxon>Bacteria</taxon>
        <taxon>Bacillati</taxon>
        <taxon>Cyanobacteriota</taxon>
        <taxon>Cyanophyceae</taxon>
        <taxon>Coleofasciculales</taxon>
        <taxon>Coleofasciculaceae</taxon>
        <taxon>Allocoleopsis</taxon>
        <taxon>Allocoleopsis franciscana</taxon>
    </lineage>
</organism>
<dbReference type="SUPFAM" id="SSF159501">
    <property type="entry name" value="EreA/ChaN-like"/>
    <property type="match status" value="1"/>
</dbReference>
<reference evidence="1 2" key="1">
    <citation type="submission" date="2012-06" db="EMBL/GenBank/DDBJ databases">
        <title>Finished chromosome of genome of Microcoleus sp. PCC 7113.</title>
        <authorList>
            <consortium name="US DOE Joint Genome Institute"/>
            <person name="Gugger M."/>
            <person name="Coursin T."/>
            <person name="Rippka R."/>
            <person name="Tandeau De Marsac N."/>
            <person name="Huntemann M."/>
            <person name="Wei C.-L."/>
            <person name="Han J."/>
            <person name="Detter J.C."/>
            <person name="Han C."/>
            <person name="Tapia R."/>
            <person name="Chen A."/>
            <person name="Kyrpides N."/>
            <person name="Mavromatis K."/>
            <person name="Markowitz V."/>
            <person name="Szeto E."/>
            <person name="Ivanova N."/>
            <person name="Pagani I."/>
            <person name="Pati A."/>
            <person name="Goodwin L."/>
            <person name="Nordberg H.P."/>
            <person name="Cantor M.N."/>
            <person name="Hua S.X."/>
            <person name="Woyke T."/>
            <person name="Kerfeld C.A."/>
        </authorList>
    </citation>
    <scope>NUCLEOTIDE SEQUENCE [LARGE SCALE GENOMIC DNA]</scope>
    <source>
        <strain evidence="1 2">PCC 7113</strain>
    </source>
</reference>
<dbReference type="STRING" id="1173027.Mic7113_3556"/>
<proteinExistence type="predicted"/>
<evidence type="ECO:0000313" key="2">
    <source>
        <dbReference type="Proteomes" id="UP000010471"/>
    </source>
</evidence>
<keyword evidence="2" id="KW-1185">Reference proteome</keyword>
<dbReference type="Gene3D" id="1.20.1440.30">
    <property type="entry name" value="Biosynthetic Protein domain"/>
    <property type="match status" value="1"/>
</dbReference>
<dbReference type="PANTHER" id="PTHR31299:SF0">
    <property type="entry name" value="ESTERASE, PUTATIVE (AFU_ORTHOLOGUE AFUA_1G05850)-RELATED"/>
    <property type="match status" value="1"/>
</dbReference>
<dbReference type="EMBL" id="CP003630">
    <property type="protein sequence ID" value="AFZ19280.1"/>
    <property type="molecule type" value="Genomic_DNA"/>
</dbReference>
<dbReference type="InterPro" id="IPR052036">
    <property type="entry name" value="Hydrolase/PRTase-associated"/>
</dbReference>
<name>K9WFT4_9CYAN</name>
<evidence type="ECO:0000313" key="1">
    <source>
        <dbReference type="EMBL" id="AFZ19280.1"/>
    </source>
</evidence>
<dbReference type="OrthoDB" id="9810066at2"/>
<dbReference type="KEGG" id="mic:Mic7113_3556"/>
<dbReference type="PATRIC" id="fig|1173027.3.peg.3910"/>
<dbReference type="InterPro" id="IPR007815">
    <property type="entry name" value="Emycin_Estase"/>
</dbReference>
<dbReference type="InterPro" id="IPR014622">
    <property type="entry name" value="UCP036794_erythomycin"/>
</dbReference>
<dbReference type="RefSeq" id="WP_015183422.1">
    <property type="nucleotide sequence ID" value="NC_019738.1"/>
</dbReference>
<dbReference type="Gene3D" id="3.40.1660.10">
    <property type="entry name" value="EreA-like (biosynthetic domain)"/>
    <property type="match status" value="1"/>
</dbReference>
<accession>K9WFT4</accession>
<dbReference type="PIRSF" id="PIRSF036794">
    <property type="entry name" value="UCP_erythr_ester"/>
    <property type="match status" value="1"/>
</dbReference>
<dbReference type="Proteomes" id="UP000010471">
    <property type="component" value="Chromosome"/>
</dbReference>
<dbReference type="GO" id="GO:0046677">
    <property type="term" value="P:response to antibiotic"/>
    <property type="evidence" value="ECO:0007669"/>
    <property type="project" value="InterPro"/>
</dbReference>
<sequence>MLDFTKTNISDVVRQAAEPLTGVAQDYDLLMDLMGDARFVLIGEASHGTYEFYEQRAEITKRLIREKGFTAVAVEADWPDAYRVNRYVRGMNDDATSTDALAGFDRFPTWMWRNTVVTNFVDWLREYNHSLPPNATQTGFYGLDLYSMYESIKAVLGYLDKIDPEAAQRARYRYSCLEHFGEDSQSYGYAASFGLSSSCKEEAISQLKELQHRTVEYSQQDGQVAEDEFFYAQQNARLVKNAEEYYRSMFRGRVSSWNLRDRHMAETLDHLVAHLDRQGNRTKVVVWAHNSHLGDARATDMGTSGELNVGQLVRQQYGKDAVLVGFSTYTGTVTAASDWGAPAQRKRVRPGLSGSYEALFHATELPQFWLNLRDNHELGERLRQPRLERAIGVIYLPQSERVSHYFKARLSEQFDVMIHFDQTRALEPLERTPHWESGEAPETYPFGF</sequence>
<dbReference type="Gene3D" id="3.30.1870.10">
    <property type="entry name" value="EreA-like, domain 2"/>
    <property type="match status" value="1"/>
</dbReference>
<dbReference type="HOGENOM" id="CLU_026490_1_0_3"/>
<dbReference type="PANTHER" id="PTHR31299">
    <property type="entry name" value="ESTERASE, PUTATIVE (AFU_ORTHOLOGUE AFUA_1G05850)-RELATED"/>
    <property type="match status" value="1"/>
</dbReference>
<gene>
    <name evidence="1" type="ORF">Mic7113_3556</name>
</gene>
<dbReference type="eggNOG" id="COG2312">
    <property type="taxonomic scope" value="Bacteria"/>
</dbReference>
<dbReference type="AlphaFoldDB" id="K9WFT4"/>